<feature type="region of interest" description="Disordered" evidence="1">
    <location>
        <begin position="276"/>
        <end position="301"/>
    </location>
</feature>
<evidence type="ECO:0000313" key="3">
    <source>
        <dbReference type="Proteomes" id="UP000275408"/>
    </source>
</evidence>
<dbReference type="EMBL" id="RCHS01004310">
    <property type="protein sequence ID" value="RMX36515.1"/>
    <property type="molecule type" value="Genomic_DNA"/>
</dbReference>
<proteinExistence type="predicted"/>
<dbReference type="AlphaFoldDB" id="A0A3M6T522"/>
<evidence type="ECO:0000313" key="2">
    <source>
        <dbReference type="EMBL" id="RMX36515.1"/>
    </source>
</evidence>
<feature type="region of interest" description="Disordered" evidence="1">
    <location>
        <begin position="168"/>
        <end position="192"/>
    </location>
</feature>
<feature type="compositionally biased region" description="Polar residues" evidence="1">
    <location>
        <begin position="212"/>
        <end position="232"/>
    </location>
</feature>
<organism evidence="2 3">
    <name type="scientific">Pocillopora damicornis</name>
    <name type="common">Cauliflower coral</name>
    <name type="synonym">Millepora damicornis</name>
    <dbReference type="NCBI Taxonomy" id="46731"/>
    <lineage>
        <taxon>Eukaryota</taxon>
        <taxon>Metazoa</taxon>
        <taxon>Cnidaria</taxon>
        <taxon>Anthozoa</taxon>
        <taxon>Hexacorallia</taxon>
        <taxon>Scleractinia</taxon>
        <taxon>Astrocoeniina</taxon>
        <taxon>Pocilloporidae</taxon>
        <taxon>Pocillopora</taxon>
    </lineage>
</organism>
<dbReference type="OrthoDB" id="10549522at2759"/>
<keyword evidence="3" id="KW-1185">Reference proteome</keyword>
<dbReference type="Proteomes" id="UP000275408">
    <property type="component" value="Unassembled WGS sequence"/>
</dbReference>
<feature type="region of interest" description="Disordered" evidence="1">
    <location>
        <begin position="537"/>
        <end position="566"/>
    </location>
</feature>
<protein>
    <submittedName>
        <fullName evidence="2">Uncharacterized protein</fullName>
    </submittedName>
</protein>
<gene>
    <name evidence="2" type="ORF">pdam_00021980</name>
</gene>
<feature type="region of interest" description="Disordered" evidence="1">
    <location>
        <begin position="212"/>
        <end position="233"/>
    </location>
</feature>
<accession>A0A3M6T522</accession>
<comment type="caution">
    <text evidence="2">The sequence shown here is derived from an EMBL/GenBank/DDBJ whole genome shotgun (WGS) entry which is preliminary data.</text>
</comment>
<reference evidence="2 3" key="1">
    <citation type="journal article" date="2018" name="Sci. Rep.">
        <title>Comparative analysis of the Pocillopora damicornis genome highlights role of immune system in coral evolution.</title>
        <authorList>
            <person name="Cunning R."/>
            <person name="Bay R.A."/>
            <person name="Gillette P."/>
            <person name="Baker A.C."/>
            <person name="Traylor-Knowles N."/>
        </authorList>
    </citation>
    <scope>NUCLEOTIDE SEQUENCE [LARGE SCALE GENOMIC DNA]</scope>
    <source>
        <strain evidence="2">RSMAS</strain>
        <tissue evidence="2">Whole animal</tissue>
    </source>
</reference>
<sequence>LIILDKRQPSYEQSTQALTYSGAVFDSDKTECAVVLHFLRSPSDHLHDRVTCTHEVPPSSEVQSIDPVHVKQIQSSAALTVHLALSPTESGLDTYESVSDCKNECEYDDIAESYRNSRPASEGYSNIHESAQENTVVVSGEKRKQQPTALCDKKEEKKDHLYAVVHKERKGRASSEASALKKSSYHPEEEISGLPVNRRSCVDCIGCSSHPTESGLDNNTEAPESETPQAGASNKYLYAAVNKTKSKKKQPSALCDKKEENKDHVYAVVHKERKGIASSEASALKNTSYHPQDGTSELPVNRGSCVDCTDFSSHPTESGLDNNTNAAESETPQAGGSIEYLYAAIEKTKKQKKQPQKPLPYRNHAYASLVHSRESRAKPVKEQSPNSSPDVLVSVYNALIMAHFDYCCEVGDSLGSVLAKSLQSPSDHLHDRVNCTYEKPLSSELQSFDPVLVQQMQSSAELTVHLTLSQTEFGPAICETLSDCEKECEYDDVDETNRKSRSVNTVLVSGEKGIEQPPALCDKKEENKDHVYAVVQKERKDRASSEASTLKKSPHRPQEGTSGLPLNRGSCVDCIGRSSHPTDSGLQNNINTAESETLQPGGSIDYLYAAVDKTKKKRKQPQKPPPYIWSIPEKVAQSLSENSPKTVYAQLDDAETASVMISRQNLEEKRKGKHQ</sequence>
<name>A0A3M6T522_POCDA</name>
<feature type="compositionally biased region" description="Polar residues" evidence="1">
    <location>
        <begin position="279"/>
        <end position="295"/>
    </location>
</feature>
<feature type="non-terminal residue" evidence="2">
    <location>
        <position position="1"/>
    </location>
</feature>
<feature type="non-terminal residue" evidence="2">
    <location>
        <position position="675"/>
    </location>
</feature>
<evidence type="ECO:0000256" key="1">
    <source>
        <dbReference type="SAM" id="MobiDB-lite"/>
    </source>
</evidence>